<dbReference type="GO" id="GO:0052381">
    <property type="term" value="F:tRNA dimethylallyltransferase activity"/>
    <property type="evidence" value="ECO:0007669"/>
    <property type="project" value="UniProtKB-EC"/>
</dbReference>
<feature type="non-terminal residue" evidence="7">
    <location>
        <position position="308"/>
    </location>
</feature>
<gene>
    <name evidence="7" type="ORF">CXG81DRAFT_3368</name>
</gene>
<dbReference type="Gene3D" id="1.10.20.140">
    <property type="match status" value="1"/>
</dbReference>
<evidence type="ECO:0000256" key="3">
    <source>
        <dbReference type="ARBA" id="ARBA00022741"/>
    </source>
</evidence>
<dbReference type="Gene3D" id="3.40.50.300">
    <property type="entry name" value="P-loop containing nucleotide triphosphate hydrolases"/>
    <property type="match status" value="1"/>
</dbReference>
<dbReference type="GO" id="GO:0005739">
    <property type="term" value="C:mitochondrion"/>
    <property type="evidence" value="ECO:0007669"/>
    <property type="project" value="TreeGrafter"/>
</dbReference>
<evidence type="ECO:0000256" key="1">
    <source>
        <dbReference type="ARBA" id="ARBA00005842"/>
    </source>
</evidence>
<dbReference type="AlphaFoldDB" id="A0A4P9X888"/>
<dbReference type="InterPro" id="IPR039657">
    <property type="entry name" value="Dimethylallyltransferase"/>
</dbReference>
<dbReference type="HAMAP" id="MF_00185">
    <property type="entry name" value="IPP_trans"/>
    <property type="match status" value="1"/>
</dbReference>
<organism evidence="7 8">
    <name type="scientific">Caulochytrium protostelioides</name>
    <dbReference type="NCBI Taxonomy" id="1555241"/>
    <lineage>
        <taxon>Eukaryota</taxon>
        <taxon>Fungi</taxon>
        <taxon>Fungi incertae sedis</taxon>
        <taxon>Chytridiomycota</taxon>
        <taxon>Chytridiomycota incertae sedis</taxon>
        <taxon>Chytridiomycetes</taxon>
        <taxon>Caulochytriales</taxon>
        <taxon>Caulochytriaceae</taxon>
        <taxon>Caulochytrium</taxon>
    </lineage>
</organism>
<dbReference type="NCBIfam" id="TIGR00174">
    <property type="entry name" value="miaA"/>
    <property type="match status" value="1"/>
</dbReference>
<protein>
    <recommendedName>
        <fullName evidence="5">tRNA dimethylallyltransferase</fullName>
        <ecNumber evidence="5">2.5.1.75</ecNumber>
    </recommendedName>
</protein>
<name>A0A4P9X888_9FUNG</name>
<keyword evidence="3 6" id="KW-0547">Nucleotide-binding</keyword>
<dbReference type="PANTHER" id="PTHR11088:SF89">
    <property type="entry name" value="TRNA DIMETHYLALLYLTRANSFERASE"/>
    <property type="match status" value="1"/>
</dbReference>
<evidence type="ECO:0000256" key="4">
    <source>
        <dbReference type="ARBA" id="ARBA00022840"/>
    </source>
</evidence>
<evidence type="ECO:0000313" key="8">
    <source>
        <dbReference type="Proteomes" id="UP000274922"/>
    </source>
</evidence>
<dbReference type="InterPro" id="IPR027417">
    <property type="entry name" value="P-loop_NTPase"/>
</dbReference>
<dbReference type="SUPFAM" id="SSF52540">
    <property type="entry name" value="P-loop containing nucleoside triphosphate hydrolases"/>
    <property type="match status" value="2"/>
</dbReference>
<feature type="non-terminal residue" evidence="7">
    <location>
        <position position="1"/>
    </location>
</feature>
<comment type="similarity">
    <text evidence="1 6">Belongs to the IPP transferase family.</text>
</comment>
<dbReference type="Pfam" id="PF01715">
    <property type="entry name" value="IPPT"/>
    <property type="match status" value="1"/>
</dbReference>
<evidence type="ECO:0000256" key="6">
    <source>
        <dbReference type="RuleBase" id="RU003785"/>
    </source>
</evidence>
<dbReference type="InterPro" id="IPR018022">
    <property type="entry name" value="IPT"/>
</dbReference>
<dbReference type="GO" id="GO:0005524">
    <property type="term" value="F:ATP binding"/>
    <property type="evidence" value="ECO:0007669"/>
    <property type="project" value="UniProtKB-KW"/>
</dbReference>
<dbReference type="STRING" id="1555241.A0A4P9X888"/>
<keyword evidence="2 6" id="KW-0808">Transferase</keyword>
<dbReference type="GO" id="GO:0006400">
    <property type="term" value="P:tRNA modification"/>
    <property type="evidence" value="ECO:0007669"/>
    <property type="project" value="TreeGrafter"/>
</dbReference>
<dbReference type="PANTHER" id="PTHR11088">
    <property type="entry name" value="TRNA DIMETHYLALLYLTRANSFERASE"/>
    <property type="match status" value="1"/>
</dbReference>
<keyword evidence="8" id="KW-1185">Reference proteome</keyword>
<accession>A0A4P9X888</accession>
<evidence type="ECO:0000256" key="2">
    <source>
        <dbReference type="ARBA" id="ARBA00022679"/>
    </source>
</evidence>
<dbReference type="Proteomes" id="UP000274922">
    <property type="component" value="Unassembled WGS sequence"/>
</dbReference>
<keyword evidence="4 6" id="KW-0067">ATP-binding</keyword>
<evidence type="ECO:0000256" key="5">
    <source>
        <dbReference type="RuleBase" id="RU003783"/>
    </source>
</evidence>
<keyword evidence="5" id="KW-0819">tRNA processing</keyword>
<comment type="catalytic activity">
    <reaction evidence="5">
        <text>adenosine(37) in tRNA + dimethylallyl diphosphate = N(6)-dimethylallyladenosine(37) in tRNA + diphosphate</text>
        <dbReference type="Rhea" id="RHEA:26482"/>
        <dbReference type="Rhea" id="RHEA-COMP:10162"/>
        <dbReference type="Rhea" id="RHEA-COMP:10375"/>
        <dbReference type="ChEBI" id="CHEBI:33019"/>
        <dbReference type="ChEBI" id="CHEBI:57623"/>
        <dbReference type="ChEBI" id="CHEBI:74411"/>
        <dbReference type="ChEBI" id="CHEBI:74415"/>
        <dbReference type="EC" id="2.5.1.75"/>
    </reaction>
</comment>
<dbReference type="OrthoDB" id="775260at2759"/>
<sequence length="308" mass="33144">KPVVAVIGTTGVGKSHLALCLAKRFNGELINTDALQMYRGLPIATNKPTADEVAAAPHHLVGVWAPDVTGSIVAFSEQVHAAIDAIHARGKLPIIVGGTSYYVQAALWTNNTSPDNAGETSSDTALRAHAADMRRLAHAVDPVMAARYHAANLRRLHRILTVYAASGRPMSAALTARPAPVLRYPTLVLWPFQSTEALYPRLDARVDAMVARGLLAELRDFHATWTAMPHVAPDQRHQVGLGQAIGYKEMAAYLALLDAGGPDGAATKPAEVETALTQGLDLVKQSTRRYAKRQLTWIRNKIAPALLQ</sequence>
<dbReference type="EMBL" id="ML014170">
    <property type="protein sequence ID" value="RKP01497.1"/>
    <property type="molecule type" value="Genomic_DNA"/>
</dbReference>
<dbReference type="EC" id="2.5.1.75" evidence="5"/>
<evidence type="ECO:0000313" key="7">
    <source>
        <dbReference type="EMBL" id="RKP01497.1"/>
    </source>
</evidence>
<proteinExistence type="inferred from homology"/>
<reference evidence="8" key="1">
    <citation type="journal article" date="2018" name="Nat. Microbiol.">
        <title>Leveraging single-cell genomics to expand the fungal tree of life.</title>
        <authorList>
            <person name="Ahrendt S.R."/>
            <person name="Quandt C.A."/>
            <person name="Ciobanu D."/>
            <person name="Clum A."/>
            <person name="Salamov A."/>
            <person name="Andreopoulos B."/>
            <person name="Cheng J.F."/>
            <person name="Woyke T."/>
            <person name="Pelin A."/>
            <person name="Henrissat B."/>
            <person name="Reynolds N.K."/>
            <person name="Benny G.L."/>
            <person name="Smith M.E."/>
            <person name="James T.Y."/>
            <person name="Grigoriev I.V."/>
        </authorList>
    </citation>
    <scope>NUCLEOTIDE SEQUENCE [LARGE SCALE GENOMIC DNA]</scope>
    <source>
        <strain evidence="8">ATCC 52028</strain>
    </source>
</reference>